<dbReference type="Proteomes" id="UP000815677">
    <property type="component" value="Unassembled WGS sequence"/>
</dbReference>
<name>A0ABQ0L1B9_MYCCL</name>
<gene>
    <name evidence="1" type="ORF">MCHLO_02558</name>
</gene>
<evidence type="ECO:0000313" key="1">
    <source>
        <dbReference type="EMBL" id="GAT44960.1"/>
    </source>
</evidence>
<dbReference type="EMBL" id="DF840396">
    <property type="protein sequence ID" value="GAT44960.1"/>
    <property type="molecule type" value="Genomic_DNA"/>
</dbReference>
<accession>A0ABQ0L1B9</accession>
<sequence>MGRPALHKTPEAKALAVHRTRARYEQSEKCAPEYRPFDPVLILEFRGKRTRQKYALKKHRRKVPRVEVDGGPAISPEILADASFALPVEHPLFQDTRAAPNGDTLYPYNLPPPYAERDKASVQDRPFANLDELEIRLHGYMTRIEEDDEGRMRERLKAKGAKFVSQLWTSESFGLKAYWENMKRAERMAGDDVDEVEKRMFVLHRRWLAREFVRLRTLAMLE</sequence>
<organism evidence="1 2">
    <name type="scientific">Mycena chlorophos</name>
    <name type="common">Agaric fungus</name>
    <name type="synonym">Agaricus chlorophos</name>
    <dbReference type="NCBI Taxonomy" id="658473"/>
    <lineage>
        <taxon>Eukaryota</taxon>
        <taxon>Fungi</taxon>
        <taxon>Dikarya</taxon>
        <taxon>Basidiomycota</taxon>
        <taxon>Agaricomycotina</taxon>
        <taxon>Agaricomycetes</taxon>
        <taxon>Agaricomycetidae</taxon>
        <taxon>Agaricales</taxon>
        <taxon>Marasmiineae</taxon>
        <taxon>Mycenaceae</taxon>
        <taxon>Mycena</taxon>
    </lineage>
</organism>
<keyword evidence="2" id="KW-1185">Reference proteome</keyword>
<proteinExistence type="predicted"/>
<protein>
    <submittedName>
        <fullName evidence="1">Uncharacterized protein</fullName>
    </submittedName>
</protein>
<reference evidence="1" key="1">
    <citation type="submission" date="2014-09" db="EMBL/GenBank/DDBJ databases">
        <title>Genome sequence of the luminous mushroom Mycena chlorophos for searching fungal bioluminescence genes.</title>
        <authorList>
            <person name="Tanaka Y."/>
            <person name="Kasuga D."/>
            <person name="Oba Y."/>
            <person name="Hase S."/>
            <person name="Sato K."/>
            <person name="Oba Y."/>
            <person name="Sakakibara Y."/>
        </authorList>
    </citation>
    <scope>NUCLEOTIDE SEQUENCE</scope>
</reference>
<evidence type="ECO:0000313" key="2">
    <source>
        <dbReference type="Proteomes" id="UP000815677"/>
    </source>
</evidence>